<feature type="domain" description="CobQ/CobB/MinD/ParA nucleotide binding" evidence="3">
    <location>
        <begin position="131"/>
        <end position="344"/>
    </location>
</feature>
<dbReference type="PANTHER" id="PTHR43384:SF6">
    <property type="entry name" value="SEPTUM SITE-DETERMINING PROTEIN MIND HOMOLOG, CHLOROPLASTIC"/>
    <property type="match status" value="1"/>
</dbReference>
<evidence type="ECO:0000256" key="2">
    <source>
        <dbReference type="ARBA" id="ARBA00022840"/>
    </source>
</evidence>
<dbReference type="PANTHER" id="PTHR43384">
    <property type="entry name" value="SEPTUM SITE-DETERMINING PROTEIN MIND HOMOLOG, CHLOROPLASTIC-RELATED"/>
    <property type="match status" value="1"/>
</dbReference>
<dbReference type="SUPFAM" id="SSF52540">
    <property type="entry name" value="P-loop containing nucleoside triphosphate hydrolases"/>
    <property type="match status" value="1"/>
</dbReference>
<dbReference type="Gene3D" id="3.40.50.300">
    <property type="entry name" value="P-loop containing nucleotide triphosphate hydrolases"/>
    <property type="match status" value="1"/>
</dbReference>
<evidence type="ECO:0000313" key="4">
    <source>
        <dbReference type="EMBL" id="QSQ10632.1"/>
    </source>
</evidence>
<dbReference type="InterPro" id="IPR002586">
    <property type="entry name" value="CobQ/CobB/MinD/ParA_Nub-bd_dom"/>
</dbReference>
<evidence type="ECO:0000259" key="3">
    <source>
        <dbReference type="Pfam" id="PF01656"/>
    </source>
</evidence>
<sequence>MKKTILVIDENLTRRKETVERLSFLKKDAVIREAETVEEALGITANEDICAVVIDEKFAADSAELFKKPGVKVYAAFKKSSISLIRAMGQKGIKVITYPVADLNIDTGLEGVSIDTKEEADAPGSLAEVVVFLSPKGGTGKTLLAVSFAVAARRNSSKKVCLVDLAWPSGGAADILRFWPPRSVMDLNAAPEYVSEKIIKNVAPEHPQTNINAAVVINDFHTKGPILTPQLSRKIISVIARHHDLLVVDTGAYSESVEAVLPFADRVFFVTDPLISSIVKTYRLFDFLRKLNRIPVENSAVIINFYNSRYGDIAEDVQSLFKTRVFLVPFDYSVIENLNEEKLPITVNPRSAFSKSILNLAAENNQPMHSRRLFNLFRK</sequence>
<dbReference type="EMBL" id="CP059066">
    <property type="protein sequence ID" value="QSQ10632.1"/>
    <property type="molecule type" value="Genomic_DNA"/>
</dbReference>
<dbReference type="Pfam" id="PF01656">
    <property type="entry name" value="CbiA"/>
    <property type="match status" value="1"/>
</dbReference>
<organism evidence="4 5">
    <name type="scientific">Koleobacter methoxysyntrophicus</name>
    <dbReference type="NCBI Taxonomy" id="2751313"/>
    <lineage>
        <taxon>Bacteria</taxon>
        <taxon>Bacillati</taxon>
        <taxon>Bacillota</taxon>
        <taxon>Clostridia</taxon>
        <taxon>Koleobacterales</taxon>
        <taxon>Koleobacteraceae</taxon>
        <taxon>Koleobacter</taxon>
    </lineage>
</organism>
<name>A0A8A0RRU9_9FIRM</name>
<dbReference type="Proteomes" id="UP000662904">
    <property type="component" value="Chromosome"/>
</dbReference>
<dbReference type="GO" id="GO:0005829">
    <property type="term" value="C:cytosol"/>
    <property type="evidence" value="ECO:0007669"/>
    <property type="project" value="TreeGrafter"/>
</dbReference>
<dbReference type="GO" id="GO:0016887">
    <property type="term" value="F:ATP hydrolysis activity"/>
    <property type="evidence" value="ECO:0007669"/>
    <property type="project" value="TreeGrafter"/>
</dbReference>
<dbReference type="GO" id="GO:0005524">
    <property type="term" value="F:ATP binding"/>
    <property type="evidence" value="ECO:0007669"/>
    <property type="project" value="UniProtKB-KW"/>
</dbReference>
<dbReference type="AlphaFoldDB" id="A0A8A0RRU9"/>
<dbReference type="GO" id="GO:0051782">
    <property type="term" value="P:negative regulation of cell division"/>
    <property type="evidence" value="ECO:0007669"/>
    <property type="project" value="TreeGrafter"/>
</dbReference>
<reference evidence="4" key="1">
    <citation type="submission" date="2020-07" db="EMBL/GenBank/DDBJ databases">
        <title>Koleobacter methoxysyntrophicus gen. nov., sp. nov., a novel anaerobic bacterium isolated from deep subsurface oil field and proposal of Koleobacterales ord. nov. in the phylum Firmicutes.</title>
        <authorList>
            <person name="Sakamoto S."/>
            <person name="Tamaki H."/>
        </authorList>
    </citation>
    <scope>NUCLEOTIDE SEQUENCE</scope>
    <source>
        <strain evidence="4">NRmbB1</strain>
    </source>
</reference>
<keyword evidence="1" id="KW-0547">Nucleotide-binding</keyword>
<dbReference type="KEGG" id="kme:H0A61_03042"/>
<dbReference type="InterPro" id="IPR027417">
    <property type="entry name" value="P-loop_NTPase"/>
</dbReference>
<proteinExistence type="predicted"/>
<accession>A0A8A0RRU9</accession>
<evidence type="ECO:0000256" key="1">
    <source>
        <dbReference type="ARBA" id="ARBA00022741"/>
    </source>
</evidence>
<dbReference type="InterPro" id="IPR050625">
    <property type="entry name" value="ParA/MinD_ATPase"/>
</dbReference>
<dbReference type="RefSeq" id="WP_206707937.1">
    <property type="nucleotide sequence ID" value="NZ_CP059066.1"/>
</dbReference>
<gene>
    <name evidence="4" type="ORF">H0A61_03042</name>
</gene>
<protein>
    <recommendedName>
        <fullName evidence="3">CobQ/CobB/MinD/ParA nucleotide binding domain-containing protein</fullName>
    </recommendedName>
</protein>
<keyword evidence="2" id="KW-0067">ATP-binding</keyword>
<keyword evidence="5" id="KW-1185">Reference proteome</keyword>
<dbReference type="GO" id="GO:0009898">
    <property type="term" value="C:cytoplasmic side of plasma membrane"/>
    <property type="evidence" value="ECO:0007669"/>
    <property type="project" value="TreeGrafter"/>
</dbReference>
<evidence type="ECO:0000313" key="5">
    <source>
        <dbReference type="Proteomes" id="UP000662904"/>
    </source>
</evidence>